<evidence type="ECO:0000313" key="2">
    <source>
        <dbReference type="Proteomes" id="UP001153069"/>
    </source>
</evidence>
<dbReference type="EMBL" id="CAICTM010001947">
    <property type="protein sequence ID" value="CAB9527155.1"/>
    <property type="molecule type" value="Genomic_DNA"/>
</dbReference>
<keyword evidence="2" id="KW-1185">Reference proteome</keyword>
<evidence type="ECO:0000313" key="1">
    <source>
        <dbReference type="EMBL" id="CAB9527155.1"/>
    </source>
</evidence>
<dbReference type="Proteomes" id="UP001153069">
    <property type="component" value="Unassembled WGS sequence"/>
</dbReference>
<reference evidence="1" key="1">
    <citation type="submission" date="2020-06" db="EMBL/GenBank/DDBJ databases">
        <authorList>
            <consortium name="Plant Systems Biology data submission"/>
        </authorList>
    </citation>
    <scope>NUCLEOTIDE SEQUENCE</scope>
    <source>
        <strain evidence="1">D6</strain>
    </source>
</reference>
<protein>
    <submittedName>
        <fullName evidence="1">Uncharacterized protein</fullName>
    </submittedName>
</protein>
<comment type="caution">
    <text evidence="1">The sequence shown here is derived from an EMBL/GenBank/DDBJ whole genome shotgun (WGS) entry which is preliminary data.</text>
</comment>
<sequence length="225" mass="25870">MNTIKKRLVEISKGCHVPANTKEILSILTKWPKVTLLEKPTDLLQMWELLIRTIYNSSQAWELLEAALYFENHPHGPNLVFTSQGGSVAERNGVQRWNSLDILNCDLEDPNLLELLAGMAKLMAAPLHELRIKVGREWDDEYNTKSRWYRCIDIGRRFRCEHAHKKYFDGSNNKESTASSKESITTCLVTLLQSIKGFCVIEIHSRLEHRNPDPESIEVDWVAVV</sequence>
<name>A0A9N8HWB9_9STRA</name>
<organism evidence="1 2">
    <name type="scientific">Seminavis robusta</name>
    <dbReference type="NCBI Taxonomy" id="568900"/>
    <lineage>
        <taxon>Eukaryota</taxon>
        <taxon>Sar</taxon>
        <taxon>Stramenopiles</taxon>
        <taxon>Ochrophyta</taxon>
        <taxon>Bacillariophyta</taxon>
        <taxon>Bacillariophyceae</taxon>
        <taxon>Bacillariophycidae</taxon>
        <taxon>Naviculales</taxon>
        <taxon>Naviculaceae</taxon>
        <taxon>Seminavis</taxon>
    </lineage>
</organism>
<gene>
    <name evidence="1" type="ORF">SEMRO_1949_G307310.1</name>
</gene>
<accession>A0A9N8HWB9</accession>
<dbReference type="AlphaFoldDB" id="A0A9N8HWB9"/>
<proteinExistence type="predicted"/>